<sequence length="368" mass="41092">MWYAESLFLQPDLLTRKQTSISNDMAGFCMLGFRGYSKLCEGNRRLSSANFSPANKFARPQLQPSFKSRSPSKPKLPLQDEFLQTGVIPSSSTSNTPPVGTNCSVCCEECKISPDGGVFTGKNQKRHTCPNCRQGLFVADKLTQEQIAHNDEADYPTALVSYSSPPLEFRAPRAIEQLIRTSSDSVQTASLVEGSIGIDELNRQFTEDLNTLNGLVQQAITTEPGRAEVTGIPHRWRDVVRDILDNYHQAGYPINTFISNTLLQQLTVTAALIYELDLARQLQQCQDLEFDEYKGLLDHPDEFHDRFVSPEMVDDTNGNTLRIPWIVSLRIRARGGVVVRIPTVSYSTAWPFEPIFGASQDLRSVQAV</sequence>
<proteinExistence type="predicted"/>
<protein>
    <submittedName>
        <fullName evidence="1">Uncharacterized protein</fullName>
    </submittedName>
</protein>
<evidence type="ECO:0000313" key="1">
    <source>
        <dbReference type="EMBL" id="KAF2185757.1"/>
    </source>
</evidence>
<dbReference type="EMBL" id="ML994632">
    <property type="protein sequence ID" value="KAF2185757.1"/>
    <property type="molecule type" value="Genomic_DNA"/>
</dbReference>
<evidence type="ECO:0000313" key="2">
    <source>
        <dbReference type="Proteomes" id="UP000800200"/>
    </source>
</evidence>
<organism evidence="1 2">
    <name type="scientific">Zopfia rhizophila CBS 207.26</name>
    <dbReference type="NCBI Taxonomy" id="1314779"/>
    <lineage>
        <taxon>Eukaryota</taxon>
        <taxon>Fungi</taxon>
        <taxon>Dikarya</taxon>
        <taxon>Ascomycota</taxon>
        <taxon>Pezizomycotina</taxon>
        <taxon>Dothideomycetes</taxon>
        <taxon>Dothideomycetes incertae sedis</taxon>
        <taxon>Zopfiaceae</taxon>
        <taxon>Zopfia</taxon>
    </lineage>
</organism>
<keyword evidence="2" id="KW-1185">Reference proteome</keyword>
<dbReference type="OrthoDB" id="8062037at2759"/>
<name>A0A6A6E1D1_9PEZI</name>
<reference evidence="1" key="1">
    <citation type="journal article" date="2020" name="Stud. Mycol.">
        <title>101 Dothideomycetes genomes: a test case for predicting lifestyles and emergence of pathogens.</title>
        <authorList>
            <person name="Haridas S."/>
            <person name="Albert R."/>
            <person name="Binder M."/>
            <person name="Bloem J."/>
            <person name="Labutti K."/>
            <person name="Salamov A."/>
            <person name="Andreopoulos B."/>
            <person name="Baker S."/>
            <person name="Barry K."/>
            <person name="Bills G."/>
            <person name="Bluhm B."/>
            <person name="Cannon C."/>
            <person name="Castanera R."/>
            <person name="Culley D."/>
            <person name="Daum C."/>
            <person name="Ezra D."/>
            <person name="Gonzalez J."/>
            <person name="Henrissat B."/>
            <person name="Kuo A."/>
            <person name="Liang C."/>
            <person name="Lipzen A."/>
            <person name="Lutzoni F."/>
            <person name="Magnuson J."/>
            <person name="Mondo S."/>
            <person name="Nolan M."/>
            <person name="Ohm R."/>
            <person name="Pangilinan J."/>
            <person name="Park H.-J."/>
            <person name="Ramirez L."/>
            <person name="Alfaro M."/>
            <person name="Sun H."/>
            <person name="Tritt A."/>
            <person name="Yoshinaga Y."/>
            <person name="Zwiers L.-H."/>
            <person name="Turgeon B."/>
            <person name="Goodwin S."/>
            <person name="Spatafora J."/>
            <person name="Crous P."/>
            <person name="Grigoriev I."/>
        </authorList>
    </citation>
    <scope>NUCLEOTIDE SEQUENCE</scope>
    <source>
        <strain evidence="1">CBS 207.26</strain>
    </source>
</reference>
<accession>A0A6A6E1D1</accession>
<dbReference type="Proteomes" id="UP000800200">
    <property type="component" value="Unassembled WGS sequence"/>
</dbReference>
<gene>
    <name evidence="1" type="ORF">K469DRAFT_750103</name>
</gene>
<dbReference type="AlphaFoldDB" id="A0A6A6E1D1"/>